<comment type="caution">
    <text evidence="1">The sequence shown here is derived from an EMBL/GenBank/DDBJ whole genome shotgun (WGS) entry which is preliminary data.</text>
</comment>
<evidence type="ECO:0000313" key="2">
    <source>
        <dbReference type="Proteomes" id="UP000307720"/>
    </source>
</evidence>
<evidence type="ECO:0000313" key="1">
    <source>
        <dbReference type="EMBL" id="TGX96811.1"/>
    </source>
</evidence>
<dbReference type="EMBL" id="SRZB01000046">
    <property type="protein sequence ID" value="TGX96811.1"/>
    <property type="molecule type" value="Genomic_DNA"/>
</dbReference>
<name>A0AC61QXB1_9FIRM</name>
<gene>
    <name evidence="1" type="ORF">E5357_14875</name>
</gene>
<protein>
    <submittedName>
        <fullName evidence="1">Leucine-rich repeat domain-containing protein</fullName>
    </submittedName>
</protein>
<sequence>MSMGKKQKRVSNMRKRLLSVVLAVGMMALLLPTEAFGVSGADGSATLANPQIQKDSSMAAGQKVTWNCVEFGSYPQAEVITQEMSEKYPESILNEDDYIISDGDYSALEGASWNADNEATVGGAKYRRVRKEDATYVSSTDRYQFDWDGDKVWHYFKYEPIKWRILEVSGNKALLLSDKVLDDRRYHENPVPITWERSTMRSWLNGYSAKENLQGADYAGKGFIDRAFSASEKGAIVKSKLKNPGNDKTEISGGNDTEDYVFLLSEQEMWSTAWAASYGFVKDRTVADEARIAKASTYAKAMGVYVRSQAGNCWWWLRTPGDIGAKVLEVKYDGSYGGRYGDHVASNNVGVRAALYLNTGASGAYSMAGTVVSEKLAGQGGTNKPPATDTTGTETESETETETETETESETESETQKPSQIEPIKFTLLSKPPIKGMEGQTITFICSLGLDPQGPTSKQILEEVVGRITWESSDESVGEVSGCSIRTRDNITASLYVNVICHKAGTITVTGTTSNNMSLSCEAAITGTTTKAQQVKTPATTKAAPSAGQIITDSASDGKYKVLTASSVEYVKPLNTDVSAAAIPATVKIEGKSYQVTSVAARAFYKCTELKKVTIPSGVNKIGSQAFTGCRRLKNITIKSRKLTKKSVGKKAFKGVHGKAVVKVPKGKLKAYKKLLTARGAGKNIKVKK</sequence>
<organism evidence="1 2">
    <name type="scientific">Hominisplanchenecus murintestinalis</name>
    <dbReference type="NCBI Taxonomy" id="2941517"/>
    <lineage>
        <taxon>Bacteria</taxon>
        <taxon>Bacillati</taxon>
        <taxon>Bacillota</taxon>
        <taxon>Clostridia</taxon>
        <taxon>Lachnospirales</taxon>
        <taxon>Lachnospiraceae</taxon>
        <taxon>Hominisplanchenecus</taxon>
    </lineage>
</organism>
<reference evidence="1" key="1">
    <citation type="submission" date="2019-04" db="EMBL/GenBank/DDBJ databases">
        <title>Microbes associate with the intestines of laboratory mice.</title>
        <authorList>
            <person name="Navarre W."/>
            <person name="Wong E."/>
            <person name="Huang K."/>
            <person name="Tropini C."/>
            <person name="Ng K."/>
            <person name="Yu B."/>
        </authorList>
    </citation>
    <scope>NUCLEOTIDE SEQUENCE</scope>
    <source>
        <strain evidence="1">NM72_1-8</strain>
    </source>
</reference>
<accession>A0AC61QXB1</accession>
<proteinExistence type="predicted"/>
<keyword evidence="2" id="KW-1185">Reference proteome</keyword>
<dbReference type="Proteomes" id="UP000307720">
    <property type="component" value="Unassembled WGS sequence"/>
</dbReference>